<organism evidence="2 3">
    <name type="scientific">Micromonospora globbae</name>
    <dbReference type="NCBI Taxonomy" id="1894969"/>
    <lineage>
        <taxon>Bacteria</taxon>
        <taxon>Bacillati</taxon>
        <taxon>Actinomycetota</taxon>
        <taxon>Actinomycetes</taxon>
        <taxon>Micromonosporales</taxon>
        <taxon>Micromonosporaceae</taxon>
        <taxon>Micromonospora</taxon>
    </lineage>
</organism>
<keyword evidence="1" id="KW-0812">Transmembrane</keyword>
<sequence length="286" mass="30493">MRDDLRFVERVRRELRDVRWPPPEEIRAVARRRTRRNVLVATVLLALAGGSAVAFVAPGPAPAPPAAASATPGVPPRTEITPDALLQSADLPQRTTVELSESGLGGDVVVSSQLTACRTDQGLPASLVTAGLSRSQALLRERPGGGENRLSDILVVQEVYRLTPEEARTFFTDLDAMLAPCAQWRSRGPYEAKGRTGTAEAVHRWQVVRRGFAGDDAAVLRHSVSPPRDVATGRTVGDASAPTDTAVVRVGDLVTVLFLKQGTEAELIQLAGVAARRMCLAANPGC</sequence>
<dbReference type="Proteomes" id="UP000285744">
    <property type="component" value="Unassembled WGS sequence"/>
</dbReference>
<name>A0A420F5E6_9ACTN</name>
<protein>
    <recommendedName>
        <fullName evidence="4">PknH-like extracellular domain-containing protein</fullName>
    </recommendedName>
</protein>
<dbReference type="OrthoDB" id="3402398at2"/>
<evidence type="ECO:0000256" key="1">
    <source>
        <dbReference type="SAM" id="Phobius"/>
    </source>
</evidence>
<comment type="caution">
    <text evidence="2">The sequence shown here is derived from an EMBL/GenBank/DDBJ whole genome shotgun (WGS) entry which is preliminary data.</text>
</comment>
<accession>A0A420F5E6</accession>
<evidence type="ECO:0000313" key="2">
    <source>
        <dbReference type="EMBL" id="RKF28148.1"/>
    </source>
</evidence>
<keyword evidence="1" id="KW-1133">Transmembrane helix</keyword>
<evidence type="ECO:0008006" key="4">
    <source>
        <dbReference type="Google" id="ProtNLM"/>
    </source>
</evidence>
<evidence type="ECO:0000313" key="3">
    <source>
        <dbReference type="Proteomes" id="UP000285744"/>
    </source>
</evidence>
<dbReference type="EMBL" id="RAQQ01000004">
    <property type="protein sequence ID" value="RKF28148.1"/>
    <property type="molecule type" value="Genomic_DNA"/>
</dbReference>
<keyword evidence="1" id="KW-0472">Membrane</keyword>
<proteinExistence type="predicted"/>
<dbReference type="AlphaFoldDB" id="A0A420F5E6"/>
<gene>
    <name evidence="2" type="ORF">D7I43_07375</name>
</gene>
<reference evidence="2 3" key="1">
    <citation type="journal article" date="2018" name="Int. J. Syst. Evol. Microbiol.">
        <title>Micromonospora globbae sp. nov., an endophytic actinomycete isolated from roots of Globba winitii C. H. Wright.</title>
        <authorList>
            <person name="Kuncharoen N."/>
            <person name="Pittayakhajonwut P."/>
            <person name="Tanasupawat S."/>
        </authorList>
    </citation>
    <scope>NUCLEOTIDE SEQUENCE [LARGE SCALE GENOMIC DNA]</scope>
    <source>
        <strain evidence="2 3">WPS1-2</strain>
    </source>
</reference>
<feature type="transmembrane region" description="Helical" evidence="1">
    <location>
        <begin position="37"/>
        <end position="57"/>
    </location>
</feature>
<dbReference type="RefSeq" id="WP_120327638.1">
    <property type="nucleotide sequence ID" value="NZ_JBFANR010000093.1"/>
</dbReference>